<dbReference type="RefSeq" id="WP_040738186.1">
    <property type="nucleotide sequence ID" value="NZ_QJKF01000001.1"/>
</dbReference>
<proteinExistence type="predicted"/>
<protein>
    <submittedName>
        <fullName evidence="2">Nitroreductase family protein</fullName>
    </submittedName>
</protein>
<organism evidence="2 3">
    <name type="scientific">Nocardia tenerifensis</name>
    <dbReference type="NCBI Taxonomy" id="228006"/>
    <lineage>
        <taxon>Bacteria</taxon>
        <taxon>Bacillati</taxon>
        <taxon>Actinomycetota</taxon>
        <taxon>Actinomycetes</taxon>
        <taxon>Mycobacteriales</taxon>
        <taxon>Nocardiaceae</taxon>
        <taxon>Nocardia</taxon>
    </lineage>
</organism>
<dbReference type="EMBL" id="QJKF01000001">
    <property type="protein sequence ID" value="PXX71409.1"/>
    <property type="molecule type" value="Genomic_DNA"/>
</dbReference>
<dbReference type="InterPro" id="IPR000415">
    <property type="entry name" value="Nitroreductase-like"/>
</dbReference>
<dbReference type="PANTHER" id="PTHR23026">
    <property type="entry name" value="NADPH NITROREDUCTASE"/>
    <property type="match status" value="1"/>
</dbReference>
<reference evidence="2 3" key="1">
    <citation type="submission" date="2018-05" db="EMBL/GenBank/DDBJ databases">
        <title>Genomic Encyclopedia of Type Strains, Phase IV (KMG-IV): sequencing the most valuable type-strain genomes for metagenomic binning, comparative biology and taxonomic classification.</title>
        <authorList>
            <person name="Goeker M."/>
        </authorList>
    </citation>
    <scope>NUCLEOTIDE SEQUENCE [LARGE SCALE GENOMIC DNA]</scope>
    <source>
        <strain evidence="2 3">DSM 44704</strain>
    </source>
</reference>
<comment type="caution">
    <text evidence="2">The sequence shown here is derived from an EMBL/GenBank/DDBJ whole genome shotgun (WGS) entry which is preliminary data.</text>
</comment>
<keyword evidence="3" id="KW-1185">Reference proteome</keyword>
<dbReference type="AlphaFoldDB" id="A0A318KF08"/>
<feature type="domain" description="Nitroreductase" evidence="1">
    <location>
        <begin position="175"/>
        <end position="246"/>
    </location>
</feature>
<evidence type="ECO:0000259" key="1">
    <source>
        <dbReference type="Pfam" id="PF00881"/>
    </source>
</evidence>
<evidence type="ECO:0000313" key="3">
    <source>
        <dbReference type="Proteomes" id="UP000247569"/>
    </source>
</evidence>
<gene>
    <name evidence="2" type="ORF">DFR70_101832</name>
</gene>
<dbReference type="InterPro" id="IPR029479">
    <property type="entry name" value="Nitroreductase"/>
</dbReference>
<dbReference type="InterPro" id="IPR050627">
    <property type="entry name" value="Nitroreductase/BluB"/>
</dbReference>
<evidence type="ECO:0000313" key="2">
    <source>
        <dbReference type="EMBL" id="PXX71409.1"/>
    </source>
</evidence>
<dbReference type="GO" id="GO:0016491">
    <property type="term" value="F:oxidoreductase activity"/>
    <property type="evidence" value="ECO:0007669"/>
    <property type="project" value="InterPro"/>
</dbReference>
<sequence>MQQVLPDGDAIETALALAVPAPSIRNTQPWRWRIGDGAVHLFLDPERATTSAERDAVLSCGAALHHLRVAFAALGWSAVVRRLPDPADPGHLAAVELVRHRPTKLDAALSAAISCRQSDRRPFASSPIQSGYVTLATERAGGLGAVVRLATGPARDRLIEAAWLAMGRPAEPRDRVDEAELLVVGTAADDRLSRLRAGEAMSAVLLTAANVGLATCPLTETLESARARRKLLGYTANPQVIIRIGRALDVAEPLPFTSRRGVDDVLETRACEEGAYR</sequence>
<name>A0A318KF08_9NOCA</name>
<accession>A0A318KF08</accession>
<dbReference type="Gene3D" id="3.40.109.10">
    <property type="entry name" value="NADH Oxidase"/>
    <property type="match status" value="1"/>
</dbReference>
<dbReference type="SUPFAM" id="SSF55469">
    <property type="entry name" value="FMN-dependent nitroreductase-like"/>
    <property type="match status" value="2"/>
</dbReference>
<dbReference type="OrthoDB" id="8156917at2"/>
<dbReference type="Proteomes" id="UP000247569">
    <property type="component" value="Unassembled WGS sequence"/>
</dbReference>
<dbReference type="PANTHER" id="PTHR23026:SF123">
    <property type="entry name" value="NAD(P)H NITROREDUCTASE RV3131-RELATED"/>
    <property type="match status" value="1"/>
</dbReference>
<dbReference type="Pfam" id="PF00881">
    <property type="entry name" value="Nitroreductase"/>
    <property type="match status" value="1"/>
</dbReference>